<keyword evidence="1" id="KW-0472">Membrane</keyword>
<accession>A0A3B0V7U0</accession>
<evidence type="ECO:0000256" key="1">
    <source>
        <dbReference type="SAM" id="Phobius"/>
    </source>
</evidence>
<sequence length="218" mass="24703">MQTVWSQYNWFENHNSIHRQVIAFVVALMIVALLLLIPVRIHQFATVQQVTTIVVELTRAATIKPDIKPVVMVKKIKPKVVVSKPVIIKPAVITPRVIIQHKPAIKATTKLPASGVIFNSAYGKDKLYPLDKDFQVKTGDAGDFKFKVAKPPKWNQVTKLIDEDLDKPEIEMNFYSPGIVGSTERLLDKVTYKKKFTTRYGTTINCVLFVLMPVCSWK</sequence>
<proteinExistence type="predicted"/>
<reference evidence="2" key="1">
    <citation type="submission" date="2018-06" db="EMBL/GenBank/DDBJ databases">
        <authorList>
            <person name="Zhirakovskaya E."/>
        </authorList>
    </citation>
    <scope>NUCLEOTIDE SEQUENCE</scope>
</reference>
<keyword evidence="1" id="KW-1133">Transmembrane helix</keyword>
<evidence type="ECO:0000313" key="2">
    <source>
        <dbReference type="EMBL" id="VAW36373.1"/>
    </source>
</evidence>
<organism evidence="2">
    <name type="scientific">hydrothermal vent metagenome</name>
    <dbReference type="NCBI Taxonomy" id="652676"/>
    <lineage>
        <taxon>unclassified sequences</taxon>
        <taxon>metagenomes</taxon>
        <taxon>ecological metagenomes</taxon>
    </lineage>
</organism>
<feature type="transmembrane region" description="Helical" evidence="1">
    <location>
        <begin position="21"/>
        <end position="41"/>
    </location>
</feature>
<keyword evidence="1" id="KW-0812">Transmembrane</keyword>
<protein>
    <submittedName>
        <fullName evidence="2">Uncharacterized protein</fullName>
    </submittedName>
</protein>
<name>A0A3B0V7U0_9ZZZZ</name>
<dbReference type="EMBL" id="UOEW01000143">
    <property type="protein sequence ID" value="VAW36373.1"/>
    <property type="molecule type" value="Genomic_DNA"/>
</dbReference>
<dbReference type="AlphaFoldDB" id="A0A3B0V7U0"/>
<gene>
    <name evidence="2" type="ORF">MNBD_GAMMA01-808</name>
</gene>